<keyword evidence="2" id="KW-1185">Reference proteome</keyword>
<gene>
    <name evidence="1" type="ORF">M9Y10_001419</name>
</gene>
<organism evidence="1 2">
    <name type="scientific">Tritrichomonas musculus</name>
    <dbReference type="NCBI Taxonomy" id="1915356"/>
    <lineage>
        <taxon>Eukaryota</taxon>
        <taxon>Metamonada</taxon>
        <taxon>Parabasalia</taxon>
        <taxon>Tritrichomonadida</taxon>
        <taxon>Tritrichomonadidae</taxon>
        <taxon>Tritrichomonas</taxon>
    </lineage>
</organism>
<dbReference type="EMBL" id="JAPFFF010000001">
    <property type="protein sequence ID" value="KAK8899118.1"/>
    <property type="molecule type" value="Genomic_DNA"/>
</dbReference>
<reference evidence="1 2" key="1">
    <citation type="submission" date="2024-04" db="EMBL/GenBank/DDBJ databases">
        <title>Tritrichomonas musculus Genome.</title>
        <authorList>
            <person name="Alves-Ferreira E."/>
            <person name="Grigg M."/>
            <person name="Lorenzi H."/>
            <person name="Galac M."/>
        </authorList>
    </citation>
    <scope>NUCLEOTIDE SEQUENCE [LARGE SCALE GENOMIC DNA]</scope>
    <source>
        <strain evidence="1 2">EAF2021</strain>
    </source>
</reference>
<protein>
    <submittedName>
        <fullName evidence="1">Uncharacterized protein</fullName>
    </submittedName>
</protein>
<accession>A0ABR2L7V1</accession>
<name>A0ABR2L7V1_9EUKA</name>
<comment type="caution">
    <text evidence="1">The sequence shown here is derived from an EMBL/GenBank/DDBJ whole genome shotgun (WGS) entry which is preliminary data.</text>
</comment>
<evidence type="ECO:0000313" key="1">
    <source>
        <dbReference type="EMBL" id="KAK8899118.1"/>
    </source>
</evidence>
<proteinExistence type="predicted"/>
<sequence>MNMFDISEKDILLNFIGELVKRNEIKALRKLLKNNPYYAQFKPKELNNQFNINGYMFTKRNNNIILIVDKKDSVNDKCLGLLNEVLNELICIKSRNKEPND</sequence>
<dbReference type="Proteomes" id="UP001470230">
    <property type="component" value="Unassembled WGS sequence"/>
</dbReference>
<evidence type="ECO:0000313" key="2">
    <source>
        <dbReference type="Proteomes" id="UP001470230"/>
    </source>
</evidence>